<evidence type="ECO:0000313" key="4">
    <source>
        <dbReference type="Proteomes" id="UP000383932"/>
    </source>
</evidence>
<organism evidence="3 4">
    <name type="scientific">Ceratobasidium theobromae</name>
    <dbReference type="NCBI Taxonomy" id="1582974"/>
    <lineage>
        <taxon>Eukaryota</taxon>
        <taxon>Fungi</taxon>
        <taxon>Dikarya</taxon>
        <taxon>Basidiomycota</taxon>
        <taxon>Agaricomycotina</taxon>
        <taxon>Agaricomycetes</taxon>
        <taxon>Cantharellales</taxon>
        <taxon>Ceratobasidiaceae</taxon>
        <taxon>Ceratobasidium</taxon>
    </lineage>
</organism>
<evidence type="ECO:0000256" key="1">
    <source>
        <dbReference type="SAM" id="MobiDB-lite"/>
    </source>
</evidence>
<dbReference type="InterPro" id="IPR023214">
    <property type="entry name" value="HAD_sf"/>
</dbReference>
<dbReference type="AlphaFoldDB" id="A0A5N5QHI8"/>
<dbReference type="SMART" id="SM00577">
    <property type="entry name" value="CPDc"/>
    <property type="match status" value="1"/>
</dbReference>
<evidence type="ECO:0000313" key="3">
    <source>
        <dbReference type="EMBL" id="KAB5591190.1"/>
    </source>
</evidence>
<protein>
    <recommendedName>
        <fullName evidence="2">FCP1 homology domain-containing protein</fullName>
    </recommendedName>
</protein>
<name>A0A5N5QHI8_9AGAM</name>
<comment type="caution">
    <text evidence="3">The sequence shown here is derived from an EMBL/GenBank/DDBJ whole genome shotgun (WGS) entry which is preliminary data.</text>
</comment>
<dbReference type="Gene3D" id="3.40.50.1000">
    <property type="entry name" value="HAD superfamily/HAD-like"/>
    <property type="match status" value="1"/>
</dbReference>
<dbReference type="Pfam" id="PF03031">
    <property type="entry name" value="NIF"/>
    <property type="match status" value="1"/>
</dbReference>
<dbReference type="EMBL" id="SSOP01000118">
    <property type="protein sequence ID" value="KAB5591190.1"/>
    <property type="molecule type" value="Genomic_DNA"/>
</dbReference>
<accession>A0A5N5QHI8</accession>
<dbReference type="PANTHER" id="PTHR12210">
    <property type="entry name" value="DULLARD PROTEIN PHOSPHATASE"/>
    <property type="match status" value="1"/>
</dbReference>
<feature type="region of interest" description="Disordered" evidence="1">
    <location>
        <begin position="303"/>
        <end position="344"/>
    </location>
</feature>
<dbReference type="OrthoDB" id="1711508at2759"/>
<proteinExistence type="predicted"/>
<feature type="compositionally biased region" description="Pro residues" evidence="1">
    <location>
        <begin position="16"/>
        <end position="25"/>
    </location>
</feature>
<dbReference type="InterPro" id="IPR050365">
    <property type="entry name" value="TIM50"/>
</dbReference>
<dbReference type="InterPro" id="IPR004274">
    <property type="entry name" value="FCP1_dom"/>
</dbReference>
<feature type="compositionally biased region" description="Basic and acidic residues" evidence="1">
    <location>
        <begin position="313"/>
        <end position="336"/>
    </location>
</feature>
<sequence>MTSVNPRRLTRHRRAPPPPFVPTPPSAEYLALSDIPSTQISPDSNQPESRKLLVLDLNGTLVLRSPRNYKAARTVMPRPYSKTFREYLFREGSHLDVMVWSSAQPHSVDSMLDAFFESDRNRLVGVWARDTLGLSTENYAQKVQTVKDLSVIWNAPAGLPPPVKIQPPPPMAILTDDPTTIPGYDPTKPLPDARRALYTSAQLMPGVAKDDSIEADRTGYFETPQVKLDDPIPGLSTKTASGTVKAVPPAPPSGLYSALNTLLLDDSALKAHLQPYNHLTLPEYTAELRTRDVRRRDATNMLTQLASSDSLEGDGKEAKGDGLAELRDATRSDTQSERTSFLHTPSSRLKLHVEPSDDRSKYKYLRASPFDKTLIAVIGVLDAVRYESSLVGWMRSGGMRPSAEELARLAALFAEAAEPPVIPHGSAETTCMDEVEQMPLSKHSIDSLSDGEQTNAKRRRLESIVAESSHGAGREGGGYPPPIDSVEGLNGGVPAFAEVMTVDPSLIPSASQNDELAALLQFLNPTITPIPELPNPEASSTILNEASAQAEGGNVQLTKRKRQRMRQKPTFPVDHPLGANDFYPFFTDGKPETKLWFQEREIYAYWVRRGLLALRECGIEPDDGVDISQ</sequence>
<evidence type="ECO:0000259" key="2">
    <source>
        <dbReference type="PROSITE" id="PS50969"/>
    </source>
</evidence>
<keyword evidence="4" id="KW-1185">Reference proteome</keyword>
<feature type="region of interest" description="Disordered" evidence="1">
    <location>
        <begin position="1"/>
        <end position="28"/>
    </location>
</feature>
<reference evidence="3 4" key="1">
    <citation type="journal article" date="2019" name="Fungal Biol. Biotechnol.">
        <title>Draft genome sequence of fastidious pathogen Ceratobasidium theobromae, which causes vascular-streak dieback in Theobroma cacao.</title>
        <authorList>
            <person name="Ali S.S."/>
            <person name="Asman A."/>
            <person name="Shao J."/>
            <person name="Firmansyah A.P."/>
            <person name="Susilo A.W."/>
            <person name="Rosmana A."/>
            <person name="McMahon P."/>
            <person name="Junaid M."/>
            <person name="Guest D."/>
            <person name="Kheng T.Y."/>
            <person name="Meinhardt L.W."/>
            <person name="Bailey B.A."/>
        </authorList>
    </citation>
    <scope>NUCLEOTIDE SEQUENCE [LARGE SCALE GENOMIC DNA]</scope>
    <source>
        <strain evidence="3 4">CT2</strain>
    </source>
</reference>
<feature type="domain" description="FCP1 homology" evidence="2">
    <location>
        <begin position="46"/>
        <end position="224"/>
    </location>
</feature>
<dbReference type="PROSITE" id="PS50969">
    <property type="entry name" value="FCP1"/>
    <property type="match status" value="1"/>
</dbReference>
<dbReference type="InterPro" id="IPR036412">
    <property type="entry name" value="HAD-like_sf"/>
</dbReference>
<dbReference type="Proteomes" id="UP000383932">
    <property type="component" value="Unassembled WGS sequence"/>
</dbReference>
<gene>
    <name evidence="3" type="ORF">CTheo_5364</name>
</gene>
<dbReference type="SUPFAM" id="SSF56784">
    <property type="entry name" value="HAD-like"/>
    <property type="match status" value="1"/>
</dbReference>